<feature type="domain" description="Methyltransferase" evidence="1">
    <location>
        <begin position="34"/>
        <end position="137"/>
    </location>
</feature>
<dbReference type="Gene3D" id="3.40.50.150">
    <property type="entry name" value="Vaccinia Virus protein VP39"/>
    <property type="match status" value="1"/>
</dbReference>
<reference evidence="2" key="1">
    <citation type="submission" date="2023-08" db="EMBL/GenBank/DDBJ databases">
        <title>Reintroducing virulent viruses to syntetic microbiomes.</title>
        <authorList>
            <person name="Wilde J."/>
            <person name="Boyes R."/>
            <person name="Robinson A.V."/>
            <person name="Daisley B.A."/>
            <person name="Allen-Vercoe E."/>
        </authorList>
    </citation>
    <scope>NUCLEOTIDE SEQUENCE</scope>
    <source>
        <strain evidence="2">225I_12FAA</strain>
    </source>
</reference>
<dbReference type="InterPro" id="IPR025714">
    <property type="entry name" value="Methyltranfer_dom"/>
</dbReference>
<dbReference type="AlphaFoldDB" id="A0AAW8VJC6"/>
<evidence type="ECO:0000313" key="2">
    <source>
        <dbReference type="EMBL" id="MDT4512236.1"/>
    </source>
</evidence>
<dbReference type="PANTHER" id="PTHR43861">
    <property type="entry name" value="TRANS-ACONITATE 2-METHYLTRANSFERASE-RELATED"/>
    <property type="match status" value="1"/>
</dbReference>
<comment type="caution">
    <text evidence="2">The sequence shown here is derived from an EMBL/GenBank/DDBJ whole genome shotgun (WGS) entry which is preliminary data.</text>
</comment>
<evidence type="ECO:0000259" key="1">
    <source>
        <dbReference type="Pfam" id="PF13847"/>
    </source>
</evidence>
<dbReference type="Proteomes" id="UP001266995">
    <property type="component" value="Unassembled WGS sequence"/>
</dbReference>
<sequence length="262" mass="30413">METQHFTNYSSYDQIFDIKRLKFIETAVNSLERSHLQILEIGCGNGNISYQLAHSGHYVSGIDIDEKSVQSANRKFQHEKLQFKVMDVCEYIVKEEDKYDVIVCSEVLEHLTNPLTIMRNVNRLLKDNGIAVITVPNGTGPRELFMTRPTQYIYQKDNCFSKIFIGMKKCLGYNGDTPQSSSTSLSHIQFFTYKDVHELADKSSFSICKIAPSSFIEKVFPFSIIYRRVRKLQQFDCWMADRLPIRWTSGFYMIMKKKSMAE</sequence>
<keyword evidence="2" id="KW-0489">Methyltransferase</keyword>
<gene>
    <name evidence="2" type="ORF">RO785_14780</name>
</gene>
<dbReference type="EMBL" id="JAVSNH010000001">
    <property type="protein sequence ID" value="MDT4512236.1"/>
    <property type="molecule type" value="Genomic_DNA"/>
</dbReference>
<name>A0AAW8VJC6_9BACE</name>
<evidence type="ECO:0000313" key="3">
    <source>
        <dbReference type="Proteomes" id="UP001266995"/>
    </source>
</evidence>
<accession>A0AAW8VJC6</accession>
<dbReference type="Pfam" id="PF13847">
    <property type="entry name" value="Methyltransf_31"/>
    <property type="match status" value="1"/>
</dbReference>
<dbReference type="InterPro" id="IPR029063">
    <property type="entry name" value="SAM-dependent_MTases_sf"/>
</dbReference>
<dbReference type="GO" id="GO:0032259">
    <property type="term" value="P:methylation"/>
    <property type="evidence" value="ECO:0007669"/>
    <property type="project" value="UniProtKB-KW"/>
</dbReference>
<keyword evidence="2" id="KW-0808">Transferase</keyword>
<organism evidence="2 3">
    <name type="scientific">Bacteroides cellulosilyticus</name>
    <dbReference type="NCBI Taxonomy" id="246787"/>
    <lineage>
        <taxon>Bacteria</taxon>
        <taxon>Pseudomonadati</taxon>
        <taxon>Bacteroidota</taxon>
        <taxon>Bacteroidia</taxon>
        <taxon>Bacteroidales</taxon>
        <taxon>Bacteroidaceae</taxon>
        <taxon>Bacteroides</taxon>
    </lineage>
</organism>
<dbReference type="CDD" id="cd02440">
    <property type="entry name" value="AdoMet_MTases"/>
    <property type="match status" value="1"/>
</dbReference>
<proteinExistence type="predicted"/>
<dbReference type="SUPFAM" id="SSF53335">
    <property type="entry name" value="S-adenosyl-L-methionine-dependent methyltransferases"/>
    <property type="match status" value="1"/>
</dbReference>
<dbReference type="GO" id="GO:0008168">
    <property type="term" value="F:methyltransferase activity"/>
    <property type="evidence" value="ECO:0007669"/>
    <property type="project" value="UniProtKB-KW"/>
</dbReference>
<protein>
    <submittedName>
        <fullName evidence="2">Class I SAM-dependent methyltransferase</fullName>
    </submittedName>
</protein>
<dbReference type="RefSeq" id="WP_195739352.1">
    <property type="nucleotide sequence ID" value="NZ_JADMQL010000021.1"/>
</dbReference>